<gene>
    <name evidence="2" type="ORF">tinsulaeT_18700</name>
</gene>
<accession>A0ABQ6GV49</accession>
<dbReference type="Proteomes" id="UP001157186">
    <property type="component" value="Unassembled WGS sequence"/>
</dbReference>
<proteinExistence type="predicted"/>
<keyword evidence="3" id="KW-1185">Reference proteome</keyword>
<organism evidence="2 3">
    <name type="scientific">Thalassotalea insulae</name>
    <dbReference type="NCBI Taxonomy" id="2056778"/>
    <lineage>
        <taxon>Bacteria</taxon>
        <taxon>Pseudomonadati</taxon>
        <taxon>Pseudomonadota</taxon>
        <taxon>Gammaproteobacteria</taxon>
        <taxon>Alteromonadales</taxon>
        <taxon>Colwelliaceae</taxon>
        <taxon>Thalassotalea</taxon>
    </lineage>
</organism>
<evidence type="ECO:0000313" key="2">
    <source>
        <dbReference type="EMBL" id="GLX78530.1"/>
    </source>
</evidence>
<sequence>MQNAFESQLPKSKLTISLNKLVLLVFLLMVMYFGFDRYKQHQTEQAETTVLVLNPQISDIYFLDMRLIKGDLERKNKYKLAKVVRVTDDNVAIVYGRFFYQWQYSVVNSIQYGDLSNDDYFTPIPEYIPLNKIREMENNGAIYLIKRPVRNQLYGNFVRP</sequence>
<comment type="caution">
    <text evidence="2">The sequence shown here is derived from an EMBL/GenBank/DDBJ whole genome shotgun (WGS) entry which is preliminary data.</text>
</comment>
<dbReference type="EMBL" id="BSST01000001">
    <property type="protein sequence ID" value="GLX78530.1"/>
    <property type="molecule type" value="Genomic_DNA"/>
</dbReference>
<evidence type="ECO:0000313" key="3">
    <source>
        <dbReference type="Proteomes" id="UP001157186"/>
    </source>
</evidence>
<reference evidence="2 3" key="1">
    <citation type="submission" date="2023-03" db="EMBL/GenBank/DDBJ databases">
        <title>Draft genome sequence of Thalassotalea insulae KCTC 62186T.</title>
        <authorList>
            <person name="Sawabe T."/>
        </authorList>
    </citation>
    <scope>NUCLEOTIDE SEQUENCE [LARGE SCALE GENOMIC DNA]</scope>
    <source>
        <strain evidence="2 3">KCTC 62186</strain>
    </source>
</reference>
<keyword evidence="1" id="KW-1133">Transmembrane helix</keyword>
<keyword evidence="1" id="KW-0472">Membrane</keyword>
<protein>
    <submittedName>
        <fullName evidence="2">Uncharacterized protein</fullName>
    </submittedName>
</protein>
<keyword evidence="1" id="KW-0812">Transmembrane</keyword>
<feature type="transmembrane region" description="Helical" evidence="1">
    <location>
        <begin position="16"/>
        <end position="35"/>
    </location>
</feature>
<dbReference type="RefSeq" id="WP_284244411.1">
    <property type="nucleotide sequence ID" value="NZ_BSST01000001.1"/>
</dbReference>
<evidence type="ECO:0000256" key="1">
    <source>
        <dbReference type="SAM" id="Phobius"/>
    </source>
</evidence>
<name>A0ABQ6GV49_9GAMM</name>